<feature type="transmembrane region" description="Helical" evidence="1">
    <location>
        <begin position="189"/>
        <end position="210"/>
    </location>
</feature>
<feature type="transmembrane region" description="Helical" evidence="1">
    <location>
        <begin position="310"/>
        <end position="328"/>
    </location>
</feature>
<protein>
    <submittedName>
        <fullName evidence="2">Putative membrane protein</fullName>
    </submittedName>
</protein>
<evidence type="ECO:0000313" key="3">
    <source>
        <dbReference type="Proteomes" id="UP000663292"/>
    </source>
</evidence>
<proteinExistence type="predicted"/>
<gene>
    <name evidence="2" type="ORF">HSEST_1554</name>
</gene>
<keyword evidence="1" id="KW-1133">Transmembrane helix</keyword>
<name>A0A897NWG4_9EURY</name>
<feature type="transmembrane region" description="Helical" evidence="1">
    <location>
        <begin position="255"/>
        <end position="273"/>
    </location>
</feature>
<feature type="transmembrane region" description="Helical" evidence="1">
    <location>
        <begin position="26"/>
        <end position="45"/>
    </location>
</feature>
<feature type="transmembrane region" description="Helical" evidence="1">
    <location>
        <begin position="155"/>
        <end position="177"/>
    </location>
</feature>
<feature type="transmembrane region" description="Helical" evidence="1">
    <location>
        <begin position="57"/>
        <end position="76"/>
    </location>
</feature>
<keyword evidence="1" id="KW-0812">Transmembrane</keyword>
<keyword evidence="1" id="KW-0472">Membrane</keyword>
<reference evidence="2 3" key="1">
    <citation type="submission" date="2020-11" db="EMBL/GenBank/DDBJ databases">
        <title>Carbohydrate-dependent, anaerobic sulfur respiration: A novel catabolism in halophilic archaea.</title>
        <authorList>
            <person name="Sorokin D.Y."/>
            <person name="Messina E."/>
            <person name="Smedile F."/>
            <person name="La Cono V."/>
            <person name="Hallsworth J.E."/>
            <person name="Yakimov M.M."/>
        </authorList>
    </citation>
    <scope>NUCLEOTIDE SEQUENCE [LARGE SCALE GENOMIC DNA]</scope>
    <source>
        <strain evidence="2 3">HSR-Est</strain>
    </source>
</reference>
<evidence type="ECO:0000256" key="1">
    <source>
        <dbReference type="SAM" id="Phobius"/>
    </source>
</evidence>
<feature type="transmembrane region" description="Helical" evidence="1">
    <location>
        <begin position="96"/>
        <end position="114"/>
    </location>
</feature>
<sequence>MFVSVVALTQVPLVSAHEATATGGITPGHGIALALVGVVVLVGSAVFKRTNHFRPTLALYGVFVGISLTALGTILFEGLSPDPTYTARSMPFPRSWYQPLALSVGTAIAVGSLLAGRIRWPNRPRYALAGLLLGLWIAYPYLVPGSASDTHPLGYAIVLVTPILVGYVLWIDAGDAIRTALRDRVARRFGIGTAVVLLLFFFGVTGYLSFFPEDGAPHEITVAVLPTIYQLVSWPTLEIAIPHIPLFLAVSPGQLLILGTLSGLIGLNGALIARQWRAEARAGLTEGTAGSAAVVGTCTCGCCGPLVAKIAGLVAGPAIAAPLYWVFVDPMSPLSALFVVGSQLLFAGSIIYAVQSTQDLDLSVTVRPSD</sequence>
<organism evidence="2 3">
    <name type="scientific">Halapricum desulfuricans</name>
    <dbReference type="NCBI Taxonomy" id="2841257"/>
    <lineage>
        <taxon>Archaea</taxon>
        <taxon>Methanobacteriati</taxon>
        <taxon>Methanobacteriota</taxon>
        <taxon>Stenosarchaea group</taxon>
        <taxon>Halobacteria</taxon>
        <taxon>Halobacteriales</taxon>
        <taxon>Haloarculaceae</taxon>
        <taxon>Halapricum</taxon>
    </lineage>
</organism>
<keyword evidence="3" id="KW-1185">Reference proteome</keyword>
<dbReference type="Proteomes" id="UP000663292">
    <property type="component" value="Chromosome"/>
</dbReference>
<feature type="transmembrane region" description="Helical" evidence="1">
    <location>
        <begin position="334"/>
        <end position="354"/>
    </location>
</feature>
<feature type="transmembrane region" description="Helical" evidence="1">
    <location>
        <begin position="126"/>
        <end position="143"/>
    </location>
</feature>
<dbReference type="AlphaFoldDB" id="A0A897NWG4"/>
<evidence type="ECO:0000313" key="2">
    <source>
        <dbReference type="EMBL" id="QSG15083.1"/>
    </source>
</evidence>
<dbReference type="EMBL" id="CP064791">
    <property type="protein sequence ID" value="QSG15083.1"/>
    <property type="molecule type" value="Genomic_DNA"/>
</dbReference>
<accession>A0A897NWG4</accession>